<dbReference type="Pfam" id="PF03600">
    <property type="entry name" value="CitMHS"/>
    <property type="match status" value="1"/>
</dbReference>
<proteinExistence type="predicted"/>
<dbReference type="Proteomes" id="UP001159405">
    <property type="component" value="Unassembled WGS sequence"/>
</dbReference>
<feature type="transmembrane region" description="Helical" evidence="7">
    <location>
        <begin position="550"/>
        <end position="571"/>
    </location>
</feature>
<dbReference type="PANTHER" id="PTHR43568">
    <property type="entry name" value="P PROTEIN"/>
    <property type="match status" value="1"/>
</dbReference>
<feature type="domain" description="Citrate transporter-like" evidence="8">
    <location>
        <begin position="275"/>
        <end position="706"/>
    </location>
</feature>
<feature type="transmembrane region" description="Helical" evidence="7">
    <location>
        <begin position="656"/>
        <end position="686"/>
    </location>
</feature>
<evidence type="ECO:0000256" key="5">
    <source>
        <dbReference type="ARBA" id="ARBA00023136"/>
    </source>
</evidence>
<evidence type="ECO:0000313" key="10">
    <source>
        <dbReference type="Proteomes" id="UP001159405"/>
    </source>
</evidence>
<evidence type="ECO:0000256" key="3">
    <source>
        <dbReference type="ARBA" id="ARBA00022692"/>
    </source>
</evidence>
<keyword evidence="2" id="KW-0813">Transport</keyword>
<dbReference type="EMBL" id="CALNXK010000010">
    <property type="protein sequence ID" value="CAH3042715.1"/>
    <property type="molecule type" value="Genomic_DNA"/>
</dbReference>
<evidence type="ECO:0000259" key="8">
    <source>
        <dbReference type="Pfam" id="PF03600"/>
    </source>
</evidence>
<feature type="transmembrane region" description="Helical" evidence="7">
    <location>
        <begin position="740"/>
        <end position="766"/>
    </location>
</feature>
<evidence type="ECO:0000256" key="1">
    <source>
        <dbReference type="ARBA" id="ARBA00004141"/>
    </source>
</evidence>
<evidence type="ECO:0000256" key="6">
    <source>
        <dbReference type="SAM" id="MobiDB-lite"/>
    </source>
</evidence>
<comment type="subcellular location">
    <subcellularLocation>
        <location evidence="1">Membrane</location>
        <topology evidence="1">Multi-pass membrane protein</topology>
    </subcellularLocation>
</comment>
<dbReference type="InterPro" id="IPR004680">
    <property type="entry name" value="Cit_transptr-like_dom"/>
</dbReference>
<evidence type="ECO:0000256" key="2">
    <source>
        <dbReference type="ARBA" id="ARBA00022448"/>
    </source>
</evidence>
<evidence type="ECO:0000313" key="9">
    <source>
        <dbReference type="EMBL" id="CAH3042715.1"/>
    </source>
</evidence>
<comment type="caution">
    <text evidence="9">The sequence shown here is derived from an EMBL/GenBank/DDBJ whole genome shotgun (WGS) entry which is preliminary data.</text>
</comment>
<dbReference type="CDD" id="cd01116">
    <property type="entry name" value="P_permease"/>
    <property type="match status" value="1"/>
</dbReference>
<dbReference type="PANTHER" id="PTHR43568:SF1">
    <property type="entry name" value="P PROTEIN"/>
    <property type="match status" value="1"/>
</dbReference>
<feature type="transmembrane region" description="Helical" evidence="7">
    <location>
        <begin position="355"/>
        <end position="373"/>
    </location>
</feature>
<gene>
    <name evidence="9" type="ORF">PLOB_00001083</name>
</gene>
<keyword evidence="3 7" id="KW-0812">Transmembrane</keyword>
<accession>A0ABN8N689</accession>
<reference evidence="9 10" key="1">
    <citation type="submission" date="2022-05" db="EMBL/GenBank/DDBJ databases">
        <authorList>
            <consortium name="Genoscope - CEA"/>
            <person name="William W."/>
        </authorList>
    </citation>
    <scope>NUCLEOTIDE SEQUENCE [LARGE SCALE GENOMIC DNA]</scope>
</reference>
<keyword evidence="5 7" id="KW-0472">Membrane</keyword>
<feature type="compositionally biased region" description="Polar residues" evidence="6">
    <location>
        <begin position="17"/>
        <end position="45"/>
    </location>
</feature>
<evidence type="ECO:0000256" key="7">
    <source>
        <dbReference type="SAM" id="Phobius"/>
    </source>
</evidence>
<feature type="region of interest" description="Disordered" evidence="6">
    <location>
        <begin position="1"/>
        <end position="59"/>
    </location>
</feature>
<sequence length="773" mass="86072">MDNSRRHFDLDPEFQTPPGTNQSSPFRSFQSLNDPESPTFQTPRSSPVREIDGIDDSLDNAPLLTQEDHYSEITSYGTEREIERPRSLVFPGSSVSFEREDMPLWKRIRSTLKKLKPWFFFLLALAISVLFCFKQEAPDTDSLMVVGGSSEEYLKLNHSGDAVVVVSVSGPFVEEGEDLGSEHKLTIALARFCSDNDSFLGQQENIGVSCSSTSIEKKKNIVTREVRLQANSSVTHLMMFLNTSYPIAISFIKYEEPVTLDNQVIGALMILLGVYVLIIFELVHRATAAMVGSLAALSFLSYNNRRPSLELILTWVEWETLSLLFGMMILVAVFAKTGFFDYVALKAYKLSRGHVWGLITLLCACAAVISAVLDNVTVILLLTPVTVTLCQVLNLNPTYILIAEVIFSNIGGTATAIGDPPNVILVSNKDLSSQGIDFADFTKHLSVGIVFCVIVAYVVLRLLYRNVKIVNDDPQIIEELRREAEIWKKSAERLLVVSAEEKTVKLLLMHKAMQLEQRIRDMKKATSRQDNFQKSLRDLEKKYVIRDRVLLMKSSVVIILVIILFFIQSFVHGLDLKVGWIAILGAILLILLADVTHFEDLMEQVEWTTLVFFSALFILMKSLDELGLMEFLGNKSSKLIKDMSKHTGSCEAERGFAVIVILWVSALVSSFIDNIPFTTAMIPIVLELKKKNNLPLDLLVWALAMGSCLGGNGTLIGASANVVCAGLAEQYGYPITFNKFFKVGFVIMLATTTTATIYLLIVEVLLPGCDSMS</sequence>
<feature type="transmembrane region" description="Helical" evidence="7">
    <location>
        <begin position="323"/>
        <end position="343"/>
    </location>
</feature>
<evidence type="ECO:0000256" key="4">
    <source>
        <dbReference type="ARBA" id="ARBA00022989"/>
    </source>
</evidence>
<keyword evidence="10" id="KW-1185">Reference proteome</keyword>
<protein>
    <recommendedName>
        <fullName evidence="8">Citrate transporter-like domain-containing protein</fullName>
    </recommendedName>
</protein>
<feature type="transmembrane region" description="Helical" evidence="7">
    <location>
        <begin position="115"/>
        <end position="133"/>
    </location>
</feature>
<name>A0ABN8N689_9CNID</name>
<feature type="transmembrane region" description="Helical" evidence="7">
    <location>
        <begin position="698"/>
        <end position="720"/>
    </location>
</feature>
<feature type="transmembrane region" description="Helical" evidence="7">
    <location>
        <begin position="445"/>
        <end position="464"/>
    </location>
</feature>
<dbReference type="InterPro" id="IPR051475">
    <property type="entry name" value="Diverse_Ion_Transporter"/>
</dbReference>
<feature type="transmembrane region" description="Helical" evidence="7">
    <location>
        <begin position="264"/>
        <end position="280"/>
    </location>
</feature>
<organism evidence="9 10">
    <name type="scientific">Porites lobata</name>
    <dbReference type="NCBI Taxonomy" id="104759"/>
    <lineage>
        <taxon>Eukaryota</taxon>
        <taxon>Metazoa</taxon>
        <taxon>Cnidaria</taxon>
        <taxon>Anthozoa</taxon>
        <taxon>Hexacorallia</taxon>
        <taxon>Scleractinia</taxon>
        <taxon>Fungiina</taxon>
        <taxon>Poritidae</taxon>
        <taxon>Porites</taxon>
    </lineage>
</organism>
<feature type="compositionally biased region" description="Basic and acidic residues" evidence="6">
    <location>
        <begin position="1"/>
        <end position="10"/>
    </location>
</feature>
<feature type="transmembrane region" description="Helical" evidence="7">
    <location>
        <begin position="577"/>
        <end position="595"/>
    </location>
</feature>
<keyword evidence="4 7" id="KW-1133">Transmembrane helix</keyword>